<evidence type="ECO:0000313" key="10">
    <source>
        <dbReference type="Proteomes" id="UP000636888"/>
    </source>
</evidence>
<dbReference type="GO" id="GO:0015288">
    <property type="term" value="F:porin activity"/>
    <property type="evidence" value="ECO:0007669"/>
    <property type="project" value="TreeGrafter"/>
</dbReference>
<keyword evidence="4" id="KW-1134">Transmembrane beta strand</keyword>
<evidence type="ECO:0000256" key="2">
    <source>
        <dbReference type="ARBA" id="ARBA00007613"/>
    </source>
</evidence>
<comment type="similarity">
    <text evidence="2">Belongs to the outer membrane factor (OMF) (TC 1.B.17) family.</text>
</comment>
<evidence type="ECO:0000256" key="5">
    <source>
        <dbReference type="ARBA" id="ARBA00022692"/>
    </source>
</evidence>
<protein>
    <submittedName>
        <fullName evidence="9">TolC family protein</fullName>
    </submittedName>
</protein>
<proteinExistence type="inferred from homology"/>
<comment type="caution">
    <text evidence="9">The sequence shown here is derived from an EMBL/GenBank/DDBJ whole genome shotgun (WGS) entry which is preliminary data.</text>
</comment>
<dbReference type="SUPFAM" id="SSF56954">
    <property type="entry name" value="Outer membrane efflux proteins (OEP)"/>
    <property type="match status" value="1"/>
</dbReference>
<dbReference type="PANTHER" id="PTHR30026">
    <property type="entry name" value="OUTER MEMBRANE PROTEIN TOLC"/>
    <property type="match status" value="1"/>
</dbReference>
<dbReference type="GO" id="GO:0015562">
    <property type="term" value="F:efflux transmembrane transporter activity"/>
    <property type="evidence" value="ECO:0007669"/>
    <property type="project" value="InterPro"/>
</dbReference>
<evidence type="ECO:0000256" key="4">
    <source>
        <dbReference type="ARBA" id="ARBA00022452"/>
    </source>
</evidence>
<dbReference type="EMBL" id="JAEMHM010000002">
    <property type="protein sequence ID" value="MBJ6723660.1"/>
    <property type="molecule type" value="Genomic_DNA"/>
</dbReference>
<dbReference type="GO" id="GO:1990281">
    <property type="term" value="C:efflux pump complex"/>
    <property type="evidence" value="ECO:0007669"/>
    <property type="project" value="TreeGrafter"/>
</dbReference>
<dbReference type="Gene3D" id="1.20.1600.10">
    <property type="entry name" value="Outer membrane efflux proteins (OEP)"/>
    <property type="match status" value="1"/>
</dbReference>
<keyword evidence="6" id="KW-0472">Membrane</keyword>
<evidence type="ECO:0000256" key="1">
    <source>
        <dbReference type="ARBA" id="ARBA00004442"/>
    </source>
</evidence>
<name>A0A8J7JGN5_9BACT</name>
<feature type="region of interest" description="Disordered" evidence="8">
    <location>
        <begin position="454"/>
        <end position="525"/>
    </location>
</feature>
<keyword evidence="7" id="KW-0998">Cell outer membrane</keyword>
<evidence type="ECO:0000256" key="7">
    <source>
        <dbReference type="ARBA" id="ARBA00023237"/>
    </source>
</evidence>
<dbReference type="Pfam" id="PF02321">
    <property type="entry name" value="OEP"/>
    <property type="match status" value="2"/>
</dbReference>
<gene>
    <name evidence="9" type="ORF">JFN93_02955</name>
</gene>
<evidence type="ECO:0000313" key="9">
    <source>
        <dbReference type="EMBL" id="MBJ6723660.1"/>
    </source>
</evidence>
<keyword evidence="5" id="KW-0812">Transmembrane</keyword>
<dbReference type="Proteomes" id="UP000636888">
    <property type="component" value="Unassembled WGS sequence"/>
</dbReference>
<dbReference type="GO" id="GO:0009279">
    <property type="term" value="C:cell outer membrane"/>
    <property type="evidence" value="ECO:0007669"/>
    <property type="project" value="UniProtKB-SubCell"/>
</dbReference>
<keyword evidence="10" id="KW-1185">Reference proteome</keyword>
<dbReference type="AlphaFoldDB" id="A0A8J7JGN5"/>
<keyword evidence="3" id="KW-0813">Transport</keyword>
<reference evidence="9" key="1">
    <citation type="submission" date="2020-12" db="EMBL/GenBank/DDBJ databases">
        <title>Geomonas sp. Red875, isolated from river sediment.</title>
        <authorList>
            <person name="Xu Z."/>
            <person name="Zhang Z."/>
            <person name="Masuda Y."/>
            <person name="Itoh H."/>
            <person name="Senoo K."/>
        </authorList>
    </citation>
    <scope>NUCLEOTIDE SEQUENCE</scope>
    <source>
        <strain evidence="9">Red875</strain>
    </source>
</reference>
<organism evidence="9 10">
    <name type="scientific">Geomesophilobacter sediminis</name>
    <dbReference type="NCBI Taxonomy" id="2798584"/>
    <lineage>
        <taxon>Bacteria</taxon>
        <taxon>Pseudomonadati</taxon>
        <taxon>Thermodesulfobacteriota</taxon>
        <taxon>Desulfuromonadia</taxon>
        <taxon>Geobacterales</taxon>
        <taxon>Geobacteraceae</taxon>
        <taxon>Geomesophilobacter</taxon>
    </lineage>
</organism>
<evidence type="ECO:0000256" key="3">
    <source>
        <dbReference type="ARBA" id="ARBA00022448"/>
    </source>
</evidence>
<dbReference type="RefSeq" id="WP_199382498.1">
    <property type="nucleotide sequence ID" value="NZ_JAEMHM010000002.1"/>
</dbReference>
<sequence length="575" mass="63578">MVVAGLQPASGAELSLDDCVSWALGRNSGLKSGEMSVAAAAQGAAASRAAFYPSLRLKGEYGLIAPHDRLIINGNSFAPGVPPHDVNIPIGDNNRYDASLIVQQPLFTGGNLTRSLERARSEERGAQYALDRQRKLITLEVKRLFNEVLNDQLQERVVRTLLEAKRERLRVLRERQTEGYAEREEVLTQEADLLSAEAELTRCANRTALAVSRLRLLIHFPSTSEFILKGRSHRFNLNLSLADAVRESAANREDLKGAREKVIQSEAEVGVTRSSLYPQSSLVGSYTVQKETNIQRPQYWMVMAQLDWQLFDWGKTRKTVERAEAIRREQSYQREELEKQVALETESSWRNVQNRQMTIDAARKWVAVAESRLEQRVSRYQEGTAKFADLLDGEAELIRSYGDYVAALNDLGTDLAQLEASASMTVDPWLVEEEVYQLDLDALSRRLTRLSRTVAPEKKPEPPALIPEKKKPEAPALAPEKKKPEPTSGRPRPVDGAARSPLPLMDPVAGSPFRPPVTAAPEKGGRPRVASLLAFSAPAVPMPGAPPRGTAVAAPVVSEGGSEELLERLVESSEK</sequence>
<accession>A0A8J7JGN5</accession>
<dbReference type="PANTHER" id="PTHR30026:SF20">
    <property type="entry name" value="OUTER MEMBRANE PROTEIN TOLC"/>
    <property type="match status" value="1"/>
</dbReference>
<evidence type="ECO:0000256" key="6">
    <source>
        <dbReference type="ARBA" id="ARBA00023136"/>
    </source>
</evidence>
<dbReference type="InterPro" id="IPR051906">
    <property type="entry name" value="TolC-like"/>
</dbReference>
<comment type="subcellular location">
    <subcellularLocation>
        <location evidence="1">Cell outer membrane</location>
    </subcellularLocation>
</comment>
<feature type="compositionally biased region" description="Basic and acidic residues" evidence="8">
    <location>
        <begin position="455"/>
        <end position="485"/>
    </location>
</feature>
<dbReference type="InterPro" id="IPR003423">
    <property type="entry name" value="OMP_efflux"/>
</dbReference>
<evidence type="ECO:0000256" key="8">
    <source>
        <dbReference type="SAM" id="MobiDB-lite"/>
    </source>
</evidence>